<evidence type="ECO:0000256" key="3">
    <source>
        <dbReference type="PIRSR" id="PIRSR603782-1"/>
    </source>
</evidence>
<evidence type="ECO:0000256" key="4">
    <source>
        <dbReference type="PIRSR" id="PIRSR603782-2"/>
    </source>
</evidence>
<reference evidence="6 7" key="1">
    <citation type="submission" date="2018-10" db="EMBL/GenBank/DDBJ databases">
        <title>Notoacmeibacter sp. M2BS9Y-3-1, whole genome shotgun sequence.</title>
        <authorList>
            <person name="Tuo L."/>
        </authorList>
    </citation>
    <scope>NUCLEOTIDE SEQUENCE [LARGE SCALE GENOMIC DNA]</scope>
    <source>
        <strain evidence="6 7">M2BS9Y-3-1</strain>
    </source>
</reference>
<dbReference type="Pfam" id="PF02630">
    <property type="entry name" value="SCO1-SenC"/>
    <property type="match status" value="1"/>
</dbReference>
<dbReference type="GO" id="GO:0046872">
    <property type="term" value="F:metal ion binding"/>
    <property type="evidence" value="ECO:0007669"/>
    <property type="project" value="UniProtKB-KW"/>
</dbReference>
<dbReference type="Proteomes" id="UP000281094">
    <property type="component" value="Unassembled WGS sequence"/>
</dbReference>
<protein>
    <submittedName>
        <fullName evidence="6">SCO family protein</fullName>
    </submittedName>
</protein>
<accession>A0A3L7J8C2</accession>
<evidence type="ECO:0000313" key="7">
    <source>
        <dbReference type="Proteomes" id="UP000281094"/>
    </source>
</evidence>
<dbReference type="PROSITE" id="PS51352">
    <property type="entry name" value="THIOREDOXIN_2"/>
    <property type="match status" value="1"/>
</dbReference>
<organism evidence="6 7">
    <name type="scientific">Notoacmeibacter ruber</name>
    <dbReference type="NCBI Taxonomy" id="2670375"/>
    <lineage>
        <taxon>Bacteria</taxon>
        <taxon>Pseudomonadati</taxon>
        <taxon>Pseudomonadota</taxon>
        <taxon>Alphaproteobacteria</taxon>
        <taxon>Hyphomicrobiales</taxon>
        <taxon>Notoacmeibacteraceae</taxon>
        <taxon>Notoacmeibacter</taxon>
    </lineage>
</organism>
<sequence length="200" mass="22058">MLKTIRVLAWAAVALLVVAIVGTLAYQSFYGGSDRSMIADTKMGAPFRLVDHNGDPITEEAIEGQPAAVFFGFTHCPEVCPTTLYELAGWLDQLGEDGENIQAFFISVDPERDTPEAMKSYVENFTDRITGITGDPKEIHELEKAWRVYAKKVPLEDGDYTMDHTASVMLVDSEGRFKGTIAYGESSDTALEKLRRLAKG</sequence>
<dbReference type="FunFam" id="3.40.30.10:FF:000013">
    <property type="entry name" value="Blast:Protein SCO1 homolog, mitochondrial"/>
    <property type="match status" value="1"/>
</dbReference>
<keyword evidence="2 3" id="KW-0186">Copper</keyword>
<keyword evidence="4" id="KW-1015">Disulfide bond</keyword>
<evidence type="ECO:0000256" key="2">
    <source>
        <dbReference type="ARBA" id="ARBA00023008"/>
    </source>
</evidence>
<feature type="binding site" evidence="3">
    <location>
        <position position="76"/>
    </location>
    <ligand>
        <name>Cu cation</name>
        <dbReference type="ChEBI" id="CHEBI:23378"/>
    </ligand>
</feature>
<dbReference type="CDD" id="cd02968">
    <property type="entry name" value="SCO"/>
    <property type="match status" value="1"/>
</dbReference>
<evidence type="ECO:0000256" key="1">
    <source>
        <dbReference type="ARBA" id="ARBA00010996"/>
    </source>
</evidence>
<dbReference type="InterPro" id="IPR013766">
    <property type="entry name" value="Thioredoxin_domain"/>
</dbReference>
<comment type="similarity">
    <text evidence="1">Belongs to the SCO1/2 family.</text>
</comment>
<evidence type="ECO:0000259" key="5">
    <source>
        <dbReference type="PROSITE" id="PS51352"/>
    </source>
</evidence>
<gene>
    <name evidence="6" type="ORF">D8780_00260</name>
</gene>
<feature type="disulfide bond" description="Redox-active" evidence="4">
    <location>
        <begin position="76"/>
        <end position="80"/>
    </location>
</feature>
<dbReference type="EMBL" id="RCWN01000001">
    <property type="protein sequence ID" value="RLQ86866.1"/>
    <property type="molecule type" value="Genomic_DNA"/>
</dbReference>
<keyword evidence="7" id="KW-1185">Reference proteome</keyword>
<dbReference type="InterPro" id="IPR036249">
    <property type="entry name" value="Thioredoxin-like_sf"/>
</dbReference>
<dbReference type="RefSeq" id="WP_121643835.1">
    <property type="nucleotide sequence ID" value="NZ_RCWN01000001.1"/>
</dbReference>
<dbReference type="Gene3D" id="3.40.30.10">
    <property type="entry name" value="Glutaredoxin"/>
    <property type="match status" value="1"/>
</dbReference>
<proteinExistence type="inferred from homology"/>
<feature type="domain" description="Thioredoxin" evidence="5">
    <location>
        <begin position="38"/>
        <end position="200"/>
    </location>
</feature>
<dbReference type="PANTHER" id="PTHR12151">
    <property type="entry name" value="ELECTRON TRANSPORT PROTIN SCO1/SENC FAMILY MEMBER"/>
    <property type="match status" value="1"/>
</dbReference>
<dbReference type="SUPFAM" id="SSF52833">
    <property type="entry name" value="Thioredoxin-like"/>
    <property type="match status" value="1"/>
</dbReference>
<dbReference type="AlphaFoldDB" id="A0A3L7J8C2"/>
<evidence type="ECO:0000313" key="6">
    <source>
        <dbReference type="EMBL" id="RLQ86866.1"/>
    </source>
</evidence>
<dbReference type="PANTHER" id="PTHR12151:SF25">
    <property type="entry name" value="LINALOOL DEHYDRATASE_ISOMERASE DOMAIN-CONTAINING PROTEIN"/>
    <property type="match status" value="1"/>
</dbReference>
<feature type="binding site" evidence="3">
    <location>
        <position position="80"/>
    </location>
    <ligand>
        <name>Cu cation</name>
        <dbReference type="ChEBI" id="CHEBI:23378"/>
    </ligand>
</feature>
<keyword evidence="3" id="KW-0479">Metal-binding</keyword>
<comment type="caution">
    <text evidence="6">The sequence shown here is derived from an EMBL/GenBank/DDBJ whole genome shotgun (WGS) entry which is preliminary data.</text>
</comment>
<dbReference type="InterPro" id="IPR003782">
    <property type="entry name" value="SCO1/SenC"/>
</dbReference>
<feature type="binding site" evidence="3">
    <location>
        <position position="164"/>
    </location>
    <ligand>
        <name>Cu cation</name>
        <dbReference type="ChEBI" id="CHEBI:23378"/>
    </ligand>
</feature>
<name>A0A3L7J8C2_9HYPH</name>